<dbReference type="SUPFAM" id="SSF53067">
    <property type="entry name" value="Actin-like ATPase domain"/>
    <property type="match status" value="1"/>
</dbReference>
<evidence type="ECO:0000313" key="2">
    <source>
        <dbReference type="Proteomes" id="UP000836841"/>
    </source>
</evidence>
<organism evidence="1 2">
    <name type="scientific">Thlaspi arvense</name>
    <name type="common">Field penny-cress</name>
    <dbReference type="NCBI Taxonomy" id="13288"/>
    <lineage>
        <taxon>Eukaryota</taxon>
        <taxon>Viridiplantae</taxon>
        <taxon>Streptophyta</taxon>
        <taxon>Embryophyta</taxon>
        <taxon>Tracheophyta</taxon>
        <taxon>Spermatophyta</taxon>
        <taxon>Magnoliopsida</taxon>
        <taxon>eudicotyledons</taxon>
        <taxon>Gunneridae</taxon>
        <taxon>Pentapetalae</taxon>
        <taxon>rosids</taxon>
        <taxon>malvids</taxon>
        <taxon>Brassicales</taxon>
        <taxon>Brassicaceae</taxon>
        <taxon>Thlaspideae</taxon>
        <taxon>Thlaspi</taxon>
    </lineage>
</organism>
<comment type="caution">
    <text evidence="1">The sequence shown here is derived from an EMBL/GenBank/DDBJ whole genome shotgun (WGS) entry which is preliminary data.</text>
</comment>
<gene>
    <name evidence="1" type="ORF">TAV2_LOCUS26228</name>
</gene>
<protein>
    <submittedName>
        <fullName evidence="1">Uncharacterized protein</fullName>
    </submittedName>
</protein>
<dbReference type="Pfam" id="PF03630">
    <property type="entry name" value="Fumble"/>
    <property type="match status" value="1"/>
</dbReference>
<dbReference type="EMBL" id="CAJVSB020000912">
    <property type="protein sequence ID" value="CAH2080538.1"/>
    <property type="molecule type" value="Genomic_DNA"/>
</dbReference>
<proteinExistence type="predicted"/>
<dbReference type="InterPro" id="IPR043129">
    <property type="entry name" value="ATPase_NBD"/>
</dbReference>
<accession>A0AAU9T841</accession>
<sequence>MEGGARGKLEEDSGILSSETSVDEVSHLAVDIGGDLQLLNSTSPFFGCLSLSLASLPLGSLIKLVYCSRNKSRVDDKEKKSTNECIGVADVSMTIQSCGRLHFAKFETRKINDCLEFISSKLLHNSGCMNQEAFHGHENIIKVDGRIWPCSLQFKLIIFATPLNSYDLHEATGGGAYTYADLFKEKLGISLDKVDEMDCLVAGANFLLKAVHPEAFTYMDGREEYVQIDQNDLYPYLLVNIGSGVSMIKVDEMTNLSDEWNKCWWWDFLGFGKAVNEVQEF</sequence>
<dbReference type="Gene3D" id="3.30.420.510">
    <property type="match status" value="1"/>
</dbReference>
<dbReference type="InterPro" id="IPR004567">
    <property type="entry name" value="Type_II_PanK"/>
</dbReference>
<reference evidence="1 2" key="1">
    <citation type="submission" date="2022-03" db="EMBL/GenBank/DDBJ databases">
        <authorList>
            <person name="Nunn A."/>
            <person name="Chopra R."/>
            <person name="Nunn A."/>
            <person name="Contreras Garrido A."/>
        </authorList>
    </citation>
    <scope>NUCLEOTIDE SEQUENCE [LARGE SCALE GENOMIC DNA]</scope>
</reference>
<dbReference type="Proteomes" id="UP000836841">
    <property type="component" value="Unassembled WGS sequence"/>
</dbReference>
<dbReference type="GO" id="GO:0005634">
    <property type="term" value="C:nucleus"/>
    <property type="evidence" value="ECO:0007669"/>
    <property type="project" value="TreeGrafter"/>
</dbReference>
<evidence type="ECO:0000313" key="1">
    <source>
        <dbReference type="EMBL" id="CAH2080538.1"/>
    </source>
</evidence>
<name>A0AAU9T841_THLAR</name>
<keyword evidence="2" id="KW-1185">Reference proteome</keyword>
<dbReference type="GO" id="GO:0005524">
    <property type="term" value="F:ATP binding"/>
    <property type="evidence" value="ECO:0007669"/>
    <property type="project" value="InterPro"/>
</dbReference>
<dbReference type="GO" id="GO:0015937">
    <property type="term" value="P:coenzyme A biosynthetic process"/>
    <property type="evidence" value="ECO:0007669"/>
    <property type="project" value="InterPro"/>
</dbReference>
<dbReference type="GO" id="GO:0004594">
    <property type="term" value="F:pantothenate kinase activity"/>
    <property type="evidence" value="ECO:0007669"/>
    <property type="project" value="TreeGrafter"/>
</dbReference>
<dbReference type="PANTHER" id="PTHR12280">
    <property type="entry name" value="PANTOTHENATE KINASE"/>
    <property type="match status" value="1"/>
</dbReference>
<dbReference type="GO" id="GO:0005829">
    <property type="term" value="C:cytosol"/>
    <property type="evidence" value="ECO:0007669"/>
    <property type="project" value="TreeGrafter"/>
</dbReference>
<dbReference type="AlphaFoldDB" id="A0AAU9T841"/>
<dbReference type="PANTHER" id="PTHR12280:SF34">
    <property type="entry name" value="PANTOTHENATE KINASE 1"/>
    <property type="match status" value="1"/>
</dbReference>